<dbReference type="EMBL" id="JALJOQ010000008">
    <property type="protein sequence ID" value="KAK9812194.1"/>
    <property type="molecule type" value="Genomic_DNA"/>
</dbReference>
<accession>A0AAW1PVL0</accession>
<evidence type="ECO:0000313" key="10">
    <source>
        <dbReference type="Proteomes" id="UP001465755"/>
    </source>
</evidence>
<keyword evidence="4 8" id="KW-0812">Transmembrane</keyword>
<name>A0AAW1PVL0_9CHLO</name>
<feature type="transmembrane region" description="Helical" evidence="8">
    <location>
        <begin position="110"/>
        <end position="128"/>
    </location>
</feature>
<dbReference type="PANTHER" id="PTHR46154">
    <property type="match status" value="1"/>
</dbReference>
<feature type="transmembrane region" description="Helical" evidence="8">
    <location>
        <begin position="219"/>
        <end position="239"/>
    </location>
</feature>
<comment type="similarity">
    <text evidence="2 7">Belongs to the sodium:solute symporter (SSF) (TC 2.A.21) family.</text>
</comment>
<keyword evidence="10" id="KW-1185">Reference proteome</keyword>
<keyword evidence="6 8" id="KW-0472">Membrane</keyword>
<evidence type="ECO:0000256" key="3">
    <source>
        <dbReference type="ARBA" id="ARBA00022448"/>
    </source>
</evidence>
<protein>
    <recommendedName>
        <fullName evidence="11">Urea active transporter 1</fullName>
    </recommendedName>
</protein>
<dbReference type="InterPro" id="IPR001734">
    <property type="entry name" value="Na/solute_symporter"/>
</dbReference>
<feature type="transmembrane region" description="Helical" evidence="8">
    <location>
        <begin position="155"/>
        <end position="179"/>
    </location>
</feature>
<evidence type="ECO:0000256" key="6">
    <source>
        <dbReference type="ARBA" id="ARBA00023136"/>
    </source>
</evidence>
<proteinExistence type="inferred from homology"/>
<organism evidence="9 10">
    <name type="scientific">Symbiochloris irregularis</name>
    <dbReference type="NCBI Taxonomy" id="706552"/>
    <lineage>
        <taxon>Eukaryota</taxon>
        <taxon>Viridiplantae</taxon>
        <taxon>Chlorophyta</taxon>
        <taxon>core chlorophytes</taxon>
        <taxon>Trebouxiophyceae</taxon>
        <taxon>Trebouxiales</taxon>
        <taxon>Trebouxiaceae</taxon>
        <taxon>Symbiochloris</taxon>
    </lineage>
</organism>
<comment type="subcellular location">
    <subcellularLocation>
        <location evidence="1">Membrane</location>
        <topology evidence="1">Multi-pass membrane protein</topology>
    </subcellularLocation>
</comment>
<evidence type="ECO:0008006" key="11">
    <source>
        <dbReference type="Google" id="ProtNLM"/>
    </source>
</evidence>
<evidence type="ECO:0000313" key="9">
    <source>
        <dbReference type="EMBL" id="KAK9812194.1"/>
    </source>
</evidence>
<feature type="transmembrane region" description="Helical" evidence="8">
    <location>
        <begin position="32"/>
        <end position="53"/>
    </location>
</feature>
<feature type="transmembrane region" description="Helical" evidence="8">
    <location>
        <begin position="311"/>
        <end position="333"/>
    </location>
</feature>
<dbReference type="AlphaFoldDB" id="A0AAW1PVL0"/>
<dbReference type="InterPro" id="IPR031155">
    <property type="entry name" value="DUR"/>
</dbReference>
<feature type="transmembrane region" description="Helical" evidence="8">
    <location>
        <begin position="266"/>
        <end position="290"/>
    </location>
</feature>
<dbReference type="GO" id="GO:0015204">
    <property type="term" value="F:urea transmembrane transporter activity"/>
    <property type="evidence" value="ECO:0007669"/>
    <property type="project" value="InterPro"/>
</dbReference>
<dbReference type="CDD" id="cd11476">
    <property type="entry name" value="SLC5sbd_DUR3"/>
    <property type="match status" value="1"/>
</dbReference>
<feature type="transmembrane region" description="Helical" evidence="8">
    <location>
        <begin position="353"/>
        <end position="375"/>
    </location>
</feature>
<sequence>MGVGTANAFGLTQYSGVDGSFFSHGAYLSEGAGYGIILGVSGAFILLVLALVWADSRYGDTRYHSEEFNTAGRTIKTGLIAVDITSHWTWSSTMLQSTNQAFQYGVSGGLWFAAGAVIQIFFFGPVAVEIKRRAPFCHTVLEIVASRWGNGPRVIFLYFLLITNVIVSAQLILGGSAVISALTGVNIYAAVFLIPIGVLIYTCVGGLKATFTSSYVHTVIIFIGLCLFGFVTYATGHVLGSPGAMYDHLQYISQLHPVDGNRHGSYLTLFSLSGIKFGILQVMSCWGIVFADQAYWQSAIAARPTAAWKGYILGGLMWYAVPFGLATSLGLTVKALDLPLTSKEANSGLVPAAAGLAILGKGGGVVVAIMVLMAITSSGSAEMVAISSLLTYDVYIPFIRKNKNPSGKLA</sequence>
<evidence type="ECO:0000256" key="1">
    <source>
        <dbReference type="ARBA" id="ARBA00004141"/>
    </source>
</evidence>
<keyword evidence="3" id="KW-0813">Transport</keyword>
<evidence type="ECO:0000256" key="7">
    <source>
        <dbReference type="RuleBase" id="RU362091"/>
    </source>
</evidence>
<evidence type="ECO:0000256" key="8">
    <source>
        <dbReference type="SAM" id="Phobius"/>
    </source>
</evidence>
<evidence type="ECO:0000256" key="5">
    <source>
        <dbReference type="ARBA" id="ARBA00022989"/>
    </source>
</evidence>
<dbReference type="Proteomes" id="UP001465755">
    <property type="component" value="Unassembled WGS sequence"/>
</dbReference>
<dbReference type="InterPro" id="IPR038377">
    <property type="entry name" value="Na/Glc_symporter_sf"/>
</dbReference>
<gene>
    <name evidence="9" type="ORF">WJX73_003550</name>
</gene>
<dbReference type="GO" id="GO:0005886">
    <property type="term" value="C:plasma membrane"/>
    <property type="evidence" value="ECO:0007669"/>
    <property type="project" value="TreeGrafter"/>
</dbReference>
<dbReference type="PROSITE" id="PS50283">
    <property type="entry name" value="NA_SOLUT_SYMP_3"/>
    <property type="match status" value="1"/>
</dbReference>
<reference evidence="9 10" key="1">
    <citation type="journal article" date="2024" name="Nat. Commun.">
        <title>Phylogenomics reveals the evolutionary origins of lichenization in chlorophyte algae.</title>
        <authorList>
            <person name="Puginier C."/>
            <person name="Libourel C."/>
            <person name="Otte J."/>
            <person name="Skaloud P."/>
            <person name="Haon M."/>
            <person name="Grisel S."/>
            <person name="Petersen M."/>
            <person name="Berrin J.G."/>
            <person name="Delaux P.M."/>
            <person name="Dal Grande F."/>
            <person name="Keller J."/>
        </authorList>
    </citation>
    <scope>NUCLEOTIDE SEQUENCE [LARGE SCALE GENOMIC DNA]</scope>
    <source>
        <strain evidence="9 10">SAG 2036</strain>
    </source>
</reference>
<comment type="caution">
    <text evidence="9">The sequence shown here is derived from an EMBL/GenBank/DDBJ whole genome shotgun (WGS) entry which is preliminary data.</text>
</comment>
<evidence type="ECO:0000256" key="2">
    <source>
        <dbReference type="ARBA" id="ARBA00006434"/>
    </source>
</evidence>
<feature type="transmembrane region" description="Helical" evidence="8">
    <location>
        <begin position="185"/>
        <end position="207"/>
    </location>
</feature>
<dbReference type="Gene3D" id="1.20.1730.10">
    <property type="entry name" value="Sodium/glucose cotransporter"/>
    <property type="match status" value="1"/>
</dbReference>
<dbReference type="PANTHER" id="PTHR46154:SF4">
    <property type="entry name" value="UREA ACTIVE TRANSPORTER"/>
    <property type="match status" value="1"/>
</dbReference>
<dbReference type="Pfam" id="PF00474">
    <property type="entry name" value="SSF"/>
    <property type="match status" value="1"/>
</dbReference>
<evidence type="ECO:0000256" key="4">
    <source>
        <dbReference type="ARBA" id="ARBA00022692"/>
    </source>
</evidence>
<keyword evidence="5 8" id="KW-1133">Transmembrane helix</keyword>